<evidence type="ECO:0000313" key="3">
    <source>
        <dbReference type="Proteomes" id="UP000594468"/>
    </source>
</evidence>
<dbReference type="RefSeq" id="WP_195171995.1">
    <property type="nucleotide sequence ID" value="NZ_CP062983.1"/>
</dbReference>
<dbReference type="KEGG" id="pmet:G4Y79_06010"/>
<name>A0A7S8EBJ8_9CHLR</name>
<dbReference type="AlphaFoldDB" id="A0A7S8EBJ8"/>
<proteinExistence type="predicted"/>
<sequence length="140" mass="16015">MAEIKTQPHDGDVRTFLSQVENEKRREDAFTILELMEEVTGEEAVMWGESIIGFGSYHYRYASGREGDWMLAGFAPRKQNLSLYIMAGFDDYDDLMSKIGKHKTGKSCLYINKVEDIDLDVLRELVKKSVDHMKATNPDS</sequence>
<dbReference type="EMBL" id="CP062983">
    <property type="protein sequence ID" value="QPC83931.1"/>
    <property type="molecule type" value="Genomic_DNA"/>
</dbReference>
<protein>
    <submittedName>
        <fullName evidence="2">DUF1801 domain-containing protein</fullName>
    </submittedName>
</protein>
<feature type="domain" description="YdhG-like" evidence="1">
    <location>
        <begin position="25"/>
        <end position="130"/>
    </location>
</feature>
<dbReference type="Proteomes" id="UP000594468">
    <property type="component" value="Chromosome"/>
</dbReference>
<reference evidence="2 3" key="1">
    <citation type="submission" date="2020-02" db="EMBL/GenBank/DDBJ databases">
        <authorList>
            <person name="Zheng R.K."/>
            <person name="Sun C.M."/>
        </authorList>
    </citation>
    <scope>NUCLEOTIDE SEQUENCE [LARGE SCALE GENOMIC DNA]</scope>
    <source>
        <strain evidence="3">rifampicinis</strain>
    </source>
</reference>
<dbReference type="SUPFAM" id="SSF159888">
    <property type="entry name" value="YdhG-like"/>
    <property type="match status" value="1"/>
</dbReference>
<organism evidence="2 3">
    <name type="scientific">Phototrophicus methaneseepsis</name>
    <dbReference type="NCBI Taxonomy" id="2710758"/>
    <lineage>
        <taxon>Bacteria</taxon>
        <taxon>Bacillati</taxon>
        <taxon>Chloroflexota</taxon>
        <taxon>Candidatus Thermofontia</taxon>
        <taxon>Phototrophicales</taxon>
        <taxon>Phototrophicaceae</taxon>
        <taxon>Phototrophicus</taxon>
    </lineage>
</organism>
<keyword evidence="3" id="KW-1185">Reference proteome</keyword>
<evidence type="ECO:0000313" key="2">
    <source>
        <dbReference type="EMBL" id="QPC83931.1"/>
    </source>
</evidence>
<gene>
    <name evidence="2" type="ORF">G4Y79_06010</name>
</gene>
<dbReference type="InterPro" id="IPR014922">
    <property type="entry name" value="YdhG-like"/>
</dbReference>
<accession>A0A7S8EBJ8</accession>
<evidence type="ECO:0000259" key="1">
    <source>
        <dbReference type="Pfam" id="PF08818"/>
    </source>
</evidence>
<dbReference type="Pfam" id="PF08818">
    <property type="entry name" value="DUF1801"/>
    <property type="match status" value="1"/>
</dbReference>